<evidence type="ECO:0000256" key="1">
    <source>
        <dbReference type="SAM" id="Phobius"/>
    </source>
</evidence>
<dbReference type="Pfam" id="PF20151">
    <property type="entry name" value="DUF6533"/>
    <property type="match status" value="1"/>
</dbReference>
<evidence type="ECO:0000313" key="3">
    <source>
        <dbReference type="EMBL" id="TFK21419.1"/>
    </source>
</evidence>
<feature type="transmembrane region" description="Helical" evidence="1">
    <location>
        <begin position="215"/>
        <end position="232"/>
    </location>
</feature>
<evidence type="ECO:0000259" key="2">
    <source>
        <dbReference type="Pfam" id="PF20151"/>
    </source>
</evidence>
<dbReference type="EMBL" id="ML210269">
    <property type="protein sequence ID" value="TFK21419.1"/>
    <property type="molecule type" value="Genomic_DNA"/>
</dbReference>
<evidence type="ECO:0000313" key="4">
    <source>
        <dbReference type="Proteomes" id="UP000307440"/>
    </source>
</evidence>
<dbReference type="InterPro" id="IPR045340">
    <property type="entry name" value="DUF6533"/>
</dbReference>
<feature type="transmembrane region" description="Helical" evidence="1">
    <location>
        <begin position="171"/>
        <end position="194"/>
    </location>
</feature>
<feature type="transmembrane region" description="Helical" evidence="1">
    <location>
        <begin position="53"/>
        <end position="75"/>
    </location>
</feature>
<feature type="transmembrane region" description="Helical" evidence="1">
    <location>
        <begin position="15"/>
        <end position="33"/>
    </location>
</feature>
<feature type="domain" description="DUF6533" evidence="2">
    <location>
        <begin position="20"/>
        <end position="64"/>
    </location>
</feature>
<dbReference type="STRING" id="230819.A0A5C3KM13"/>
<keyword evidence="1" id="KW-1133">Transmembrane helix</keyword>
<dbReference type="AlphaFoldDB" id="A0A5C3KM13"/>
<protein>
    <recommendedName>
        <fullName evidence="2">DUF6533 domain-containing protein</fullName>
    </recommendedName>
</protein>
<sequence>MGDIPTVEALISDKVLANRLQVAVVTVLVVNYVQTFKAEMCYYRSAPWSLVKFLFIIARYSAFLDAASVTAYFLLPIEDPSPVVCKTFQALGTMSFLATVALTEGILFIRVYAVSARNRFVLIWLSTQYVLVHCAEFALMGILVANTQFPTITGITEYIGCTVIPPSNHGMLLRCIFGLLVLNAGVLVLLMGWMGLVRFRHAPASALVETFFRDGLGYFLVIASVAVINIVANVRVTMANFILAEAQGIFHSILACRLVLHLRKVGLQGVNADYDPSHMGAREISTTRTLDQFGQPQLFPLIEIKLTTTQVHHRE</sequence>
<dbReference type="OrthoDB" id="3350812at2759"/>
<feature type="transmembrane region" description="Helical" evidence="1">
    <location>
        <begin position="121"/>
        <end position="144"/>
    </location>
</feature>
<keyword evidence="1" id="KW-0812">Transmembrane</keyword>
<keyword evidence="1" id="KW-0472">Membrane</keyword>
<feature type="transmembrane region" description="Helical" evidence="1">
    <location>
        <begin position="87"/>
        <end position="109"/>
    </location>
</feature>
<proteinExistence type="predicted"/>
<reference evidence="3 4" key="1">
    <citation type="journal article" date="2019" name="Nat. Ecol. Evol.">
        <title>Megaphylogeny resolves global patterns of mushroom evolution.</title>
        <authorList>
            <person name="Varga T."/>
            <person name="Krizsan K."/>
            <person name="Foldi C."/>
            <person name="Dima B."/>
            <person name="Sanchez-Garcia M."/>
            <person name="Sanchez-Ramirez S."/>
            <person name="Szollosi G.J."/>
            <person name="Szarkandi J.G."/>
            <person name="Papp V."/>
            <person name="Albert L."/>
            <person name="Andreopoulos W."/>
            <person name="Angelini C."/>
            <person name="Antonin V."/>
            <person name="Barry K.W."/>
            <person name="Bougher N.L."/>
            <person name="Buchanan P."/>
            <person name="Buyck B."/>
            <person name="Bense V."/>
            <person name="Catcheside P."/>
            <person name="Chovatia M."/>
            <person name="Cooper J."/>
            <person name="Damon W."/>
            <person name="Desjardin D."/>
            <person name="Finy P."/>
            <person name="Geml J."/>
            <person name="Haridas S."/>
            <person name="Hughes K."/>
            <person name="Justo A."/>
            <person name="Karasinski D."/>
            <person name="Kautmanova I."/>
            <person name="Kiss B."/>
            <person name="Kocsube S."/>
            <person name="Kotiranta H."/>
            <person name="LaButti K.M."/>
            <person name="Lechner B.E."/>
            <person name="Liimatainen K."/>
            <person name="Lipzen A."/>
            <person name="Lukacs Z."/>
            <person name="Mihaltcheva S."/>
            <person name="Morgado L.N."/>
            <person name="Niskanen T."/>
            <person name="Noordeloos M.E."/>
            <person name="Ohm R.A."/>
            <person name="Ortiz-Santana B."/>
            <person name="Ovrebo C."/>
            <person name="Racz N."/>
            <person name="Riley R."/>
            <person name="Savchenko A."/>
            <person name="Shiryaev A."/>
            <person name="Soop K."/>
            <person name="Spirin V."/>
            <person name="Szebenyi C."/>
            <person name="Tomsovsky M."/>
            <person name="Tulloss R.E."/>
            <person name="Uehling J."/>
            <person name="Grigoriev I.V."/>
            <person name="Vagvolgyi C."/>
            <person name="Papp T."/>
            <person name="Martin F.M."/>
            <person name="Miettinen O."/>
            <person name="Hibbett D.S."/>
            <person name="Nagy L.G."/>
        </authorList>
    </citation>
    <scope>NUCLEOTIDE SEQUENCE [LARGE SCALE GENOMIC DNA]</scope>
    <source>
        <strain evidence="3 4">CBS 121175</strain>
    </source>
</reference>
<dbReference type="Proteomes" id="UP000307440">
    <property type="component" value="Unassembled WGS sequence"/>
</dbReference>
<organism evidence="3 4">
    <name type="scientific">Coprinopsis marcescibilis</name>
    <name type="common">Agaric fungus</name>
    <name type="synonym">Psathyrella marcescibilis</name>
    <dbReference type="NCBI Taxonomy" id="230819"/>
    <lineage>
        <taxon>Eukaryota</taxon>
        <taxon>Fungi</taxon>
        <taxon>Dikarya</taxon>
        <taxon>Basidiomycota</taxon>
        <taxon>Agaricomycotina</taxon>
        <taxon>Agaricomycetes</taxon>
        <taxon>Agaricomycetidae</taxon>
        <taxon>Agaricales</taxon>
        <taxon>Agaricineae</taxon>
        <taxon>Psathyrellaceae</taxon>
        <taxon>Coprinopsis</taxon>
    </lineage>
</organism>
<gene>
    <name evidence="3" type="ORF">FA15DRAFT_707251</name>
</gene>
<accession>A0A5C3KM13</accession>
<name>A0A5C3KM13_COPMA</name>
<keyword evidence="4" id="KW-1185">Reference proteome</keyword>